<feature type="compositionally biased region" description="Basic and acidic residues" evidence="19">
    <location>
        <begin position="545"/>
        <end position="600"/>
    </location>
</feature>
<dbReference type="GO" id="GO:0004725">
    <property type="term" value="F:protein tyrosine phosphatase activity"/>
    <property type="evidence" value="ECO:0007669"/>
    <property type="project" value="UniProtKB-EC"/>
</dbReference>
<comment type="catalytic activity">
    <reaction evidence="16">
        <text>O-phospho-L-tyrosyl-[protein] + H2O = L-tyrosyl-[protein] + phosphate</text>
        <dbReference type="Rhea" id="RHEA:10684"/>
        <dbReference type="Rhea" id="RHEA-COMP:10136"/>
        <dbReference type="Rhea" id="RHEA-COMP:20101"/>
        <dbReference type="ChEBI" id="CHEBI:15377"/>
        <dbReference type="ChEBI" id="CHEBI:43474"/>
        <dbReference type="ChEBI" id="CHEBI:46858"/>
        <dbReference type="ChEBI" id="CHEBI:61978"/>
        <dbReference type="EC" id="3.1.3.48"/>
    </reaction>
</comment>
<dbReference type="PANTHER" id="PTHR20913">
    <property type="entry name" value="TBC1 DOMAIN FAMILY MEMBER 20/GTPASE"/>
    <property type="match status" value="1"/>
</dbReference>
<dbReference type="FunFam" id="1.10.472.80:FF:000024">
    <property type="entry name" value="TBC1 domain family member 20"/>
    <property type="match status" value="1"/>
</dbReference>
<dbReference type="GO" id="GO:0016050">
    <property type="term" value="P:vesicle organization"/>
    <property type="evidence" value="ECO:0007669"/>
    <property type="project" value="UniProtKB-ARBA"/>
</dbReference>
<protein>
    <recommendedName>
        <fullName evidence="18">Dual specificity protein phosphatase 15</fullName>
        <ecNumber evidence="4">3.1.3.16</ecNumber>
        <ecNumber evidence="3">3.1.3.48</ecNumber>
    </recommendedName>
    <alternativeName>
        <fullName evidence="17">TBC1 domain family member 20</fullName>
    </alternativeName>
</protein>
<evidence type="ECO:0000256" key="14">
    <source>
        <dbReference type="ARBA" id="ARBA00047761"/>
    </source>
</evidence>
<dbReference type="SMART" id="SM00195">
    <property type="entry name" value="DSPc"/>
    <property type="match status" value="1"/>
</dbReference>
<dbReference type="AlphaFoldDB" id="A0AA88XZ12"/>
<proteinExistence type="predicted"/>
<dbReference type="SUPFAM" id="SSF52799">
    <property type="entry name" value="(Phosphotyrosine protein) phosphatases II"/>
    <property type="match status" value="1"/>
</dbReference>
<dbReference type="GO" id="GO:0005789">
    <property type="term" value="C:endoplasmic reticulum membrane"/>
    <property type="evidence" value="ECO:0007669"/>
    <property type="project" value="TreeGrafter"/>
</dbReference>
<dbReference type="EC" id="3.1.3.16" evidence="4"/>
<dbReference type="EMBL" id="VSWD01000012">
    <property type="protein sequence ID" value="KAK3085954.1"/>
    <property type="molecule type" value="Genomic_DNA"/>
</dbReference>
<dbReference type="GO" id="GO:0006888">
    <property type="term" value="P:endoplasmic reticulum to Golgi vesicle-mediated transport"/>
    <property type="evidence" value="ECO:0007669"/>
    <property type="project" value="TreeGrafter"/>
</dbReference>
<evidence type="ECO:0000259" key="20">
    <source>
        <dbReference type="PROSITE" id="PS50054"/>
    </source>
</evidence>
<organism evidence="23 24">
    <name type="scientific">Pinctada imbricata</name>
    <name type="common">Atlantic pearl-oyster</name>
    <name type="synonym">Pinctada martensii</name>
    <dbReference type="NCBI Taxonomy" id="66713"/>
    <lineage>
        <taxon>Eukaryota</taxon>
        <taxon>Metazoa</taxon>
        <taxon>Spiralia</taxon>
        <taxon>Lophotrochozoa</taxon>
        <taxon>Mollusca</taxon>
        <taxon>Bivalvia</taxon>
        <taxon>Autobranchia</taxon>
        <taxon>Pteriomorphia</taxon>
        <taxon>Pterioida</taxon>
        <taxon>Pterioidea</taxon>
        <taxon>Pteriidae</taxon>
        <taxon>Pinctada</taxon>
    </lineage>
</organism>
<keyword evidence="10" id="KW-0904">Protein phosphatase</keyword>
<dbReference type="InterPro" id="IPR020422">
    <property type="entry name" value="TYR_PHOSPHATASE_DUAL_dom"/>
</dbReference>
<comment type="caution">
    <text evidence="23">The sequence shown here is derived from an EMBL/GenBank/DDBJ whole genome shotgun (WGS) entry which is preliminary data.</text>
</comment>
<evidence type="ECO:0000256" key="19">
    <source>
        <dbReference type="SAM" id="MobiDB-lite"/>
    </source>
</evidence>
<feature type="domain" description="Tyrosine-protein phosphatase" evidence="20">
    <location>
        <begin position="324"/>
        <end position="464"/>
    </location>
</feature>
<dbReference type="PANTHER" id="PTHR20913:SF7">
    <property type="entry name" value="RE60063P"/>
    <property type="match status" value="1"/>
</dbReference>
<name>A0AA88XZ12_PINIB</name>
<dbReference type="SUPFAM" id="SSF47923">
    <property type="entry name" value="Ypt/Rab-GAP domain of gyp1p"/>
    <property type="match status" value="2"/>
</dbReference>
<dbReference type="SMART" id="SM00164">
    <property type="entry name" value="TBC"/>
    <property type="match status" value="1"/>
</dbReference>
<keyword evidence="24" id="KW-1185">Reference proteome</keyword>
<dbReference type="InterPro" id="IPR000387">
    <property type="entry name" value="Tyr_Pase_dom"/>
</dbReference>
<dbReference type="GO" id="GO:0005096">
    <property type="term" value="F:GTPase activator activity"/>
    <property type="evidence" value="ECO:0007669"/>
    <property type="project" value="UniProtKB-KW"/>
</dbReference>
<dbReference type="PRINTS" id="PR01908">
    <property type="entry name" value="ADSPHPHTASE"/>
</dbReference>
<evidence type="ECO:0000256" key="10">
    <source>
        <dbReference type="ARBA" id="ARBA00022912"/>
    </source>
</evidence>
<evidence type="ECO:0000256" key="2">
    <source>
        <dbReference type="ARBA" id="ARBA00004342"/>
    </source>
</evidence>
<dbReference type="Proteomes" id="UP001186944">
    <property type="component" value="Unassembled WGS sequence"/>
</dbReference>
<dbReference type="GO" id="GO:0005886">
    <property type="term" value="C:plasma membrane"/>
    <property type="evidence" value="ECO:0007669"/>
    <property type="project" value="UniProtKB-SubCell"/>
</dbReference>
<dbReference type="Pfam" id="PF00566">
    <property type="entry name" value="RabGAP-TBC"/>
    <property type="match status" value="1"/>
</dbReference>
<gene>
    <name evidence="23" type="ORF">FSP39_011254</name>
</gene>
<dbReference type="FunFam" id="3.90.190.10:FF:000052">
    <property type="entry name" value="Dual specificity phosphatase 15"/>
    <property type="match status" value="1"/>
</dbReference>
<reference evidence="23" key="1">
    <citation type="submission" date="2019-08" db="EMBL/GenBank/DDBJ databases">
        <title>The improved chromosome-level genome for the pearl oyster Pinctada fucata martensii using PacBio sequencing and Hi-C.</title>
        <authorList>
            <person name="Zheng Z."/>
        </authorList>
    </citation>
    <scope>NUCLEOTIDE SEQUENCE</scope>
    <source>
        <strain evidence="23">ZZ-2019</strain>
        <tissue evidence="23">Adductor muscle</tissue>
    </source>
</reference>
<comment type="subcellular location">
    <subcellularLocation>
        <location evidence="2">Cell membrane</location>
        <topology evidence="2">Lipid-anchor</topology>
        <orientation evidence="2">Cytoplasmic side</orientation>
    </subcellularLocation>
    <subcellularLocation>
        <location evidence="1">Membrane</location>
        <topology evidence="1">Multi-pass membrane protein</topology>
    </subcellularLocation>
</comment>
<feature type="domain" description="Rab-GAP TBC" evidence="22">
    <location>
        <begin position="28"/>
        <end position="214"/>
    </location>
</feature>
<dbReference type="InterPro" id="IPR000195">
    <property type="entry name" value="Rab-GAP-TBC_dom"/>
</dbReference>
<dbReference type="EC" id="3.1.3.48" evidence="3"/>
<evidence type="ECO:0000256" key="15">
    <source>
        <dbReference type="ARBA" id="ARBA00048336"/>
    </source>
</evidence>
<keyword evidence="5" id="KW-0343">GTPase activation</keyword>
<dbReference type="InterPro" id="IPR035969">
    <property type="entry name" value="Rab-GAP_TBC_sf"/>
</dbReference>
<evidence type="ECO:0000256" key="1">
    <source>
        <dbReference type="ARBA" id="ARBA00004141"/>
    </source>
</evidence>
<evidence type="ECO:0000256" key="6">
    <source>
        <dbReference type="ARBA" id="ARBA00022475"/>
    </source>
</evidence>
<evidence type="ECO:0000256" key="13">
    <source>
        <dbReference type="ARBA" id="ARBA00023288"/>
    </source>
</evidence>
<dbReference type="PROSITE" id="PS50054">
    <property type="entry name" value="TYR_PHOSPHATASE_DUAL"/>
    <property type="match status" value="1"/>
</dbReference>
<sequence length="634" mass="72408">MKILRNILTPKKPDVGKLRQLAISPEGLLSDGLRQQIWPKLLDVDVDNIPEKPSDEVLHGHRDYNQVVLDVNRTLKRFPPGMDEDIRLSYQDQLIDTIMRVLVRHEELHYYQGFHDICITFLLVTGEDLAFALVEKLTMKHLRDFMHADMDKTKHILNYLYPIVGRANSKLRDFMEESEVGNVFCLSWLITWFGHVLNELRHIVRLFDFFIACHPLMPIYMAAAVVLHREKEILSSECDMCILHGLLSKVPDNLPYEQLIKKAGDLFLQYPPDVIEKDAAATYERKKKQLQNYTKVATSRTNSHYGKQRGLRRFHLQDGTYMFTKVTILPGLFVGNIRDSKDKNQLSENKITHILSIHDNAKPLLDDMKYLCVIASDTPDQELSQFFSKCIDFIHKARLENGNVLVHCLAGVSRSVTVTAAYMMTVTNLGWKDSLNAIRGARTCANPNFGFQKQLQQFEAQKLSKERKRVKEKFAPSPHNDIEECKRLLEAFQRFVLHGDPKEKDDGLYPIPPNAYRNKKASPNRAAVTSKETSSKGKQGNSGKDSSRPKSKEGKAGTERKCDENLPCLEKLETSDDQTEVKKEEDVKNANDVEKEDVIKEGNIAMQEEDLKIDDESVAVPLDSNAEASEPSKM</sequence>
<dbReference type="GO" id="GO:0007030">
    <property type="term" value="P:Golgi organization"/>
    <property type="evidence" value="ECO:0007669"/>
    <property type="project" value="UniProtKB-ARBA"/>
</dbReference>
<feature type="compositionally biased region" description="Acidic residues" evidence="19">
    <location>
        <begin position="607"/>
        <end position="617"/>
    </location>
</feature>
<evidence type="ECO:0000313" key="23">
    <source>
        <dbReference type="EMBL" id="KAK3085954.1"/>
    </source>
</evidence>
<evidence type="ECO:0000256" key="11">
    <source>
        <dbReference type="ARBA" id="ARBA00022989"/>
    </source>
</evidence>
<keyword evidence="9" id="KW-0378">Hydrolase</keyword>
<dbReference type="InterPro" id="IPR000340">
    <property type="entry name" value="Dual-sp_phosphatase_cat-dom"/>
</dbReference>
<keyword evidence="13" id="KW-0449">Lipoprotein</keyword>
<dbReference type="Gene3D" id="1.10.472.80">
    <property type="entry name" value="Ypt/Rab-GAP domain of gyp1p, domain 3"/>
    <property type="match status" value="1"/>
</dbReference>
<keyword evidence="6" id="KW-1003">Cell membrane</keyword>
<dbReference type="InterPro" id="IPR029021">
    <property type="entry name" value="Prot-tyrosine_phosphatase-like"/>
</dbReference>
<evidence type="ECO:0000256" key="12">
    <source>
        <dbReference type="ARBA" id="ARBA00023136"/>
    </source>
</evidence>
<dbReference type="Gene3D" id="3.90.190.10">
    <property type="entry name" value="Protein tyrosine phosphatase superfamily"/>
    <property type="match status" value="1"/>
</dbReference>
<keyword evidence="11" id="KW-1133">Transmembrane helix</keyword>
<comment type="catalytic activity">
    <reaction evidence="15">
        <text>O-phospho-L-threonyl-[protein] + H2O = L-threonyl-[protein] + phosphate</text>
        <dbReference type="Rhea" id="RHEA:47004"/>
        <dbReference type="Rhea" id="RHEA-COMP:11060"/>
        <dbReference type="Rhea" id="RHEA-COMP:11605"/>
        <dbReference type="ChEBI" id="CHEBI:15377"/>
        <dbReference type="ChEBI" id="CHEBI:30013"/>
        <dbReference type="ChEBI" id="CHEBI:43474"/>
        <dbReference type="ChEBI" id="CHEBI:61977"/>
        <dbReference type="EC" id="3.1.3.16"/>
    </reaction>
</comment>
<evidence type="ECO:0000259" key="22">
    <source>
        <dbReference type="PROSITE" id="PS50086"/>
    </source>
</evidence>
<evidence type="ECO:0000256" key="8">
    <source>
        <dbReference type="ARBA" id="ARBA00022707"/>
    </source>
</evidence>
<feature type="compositionally biased region" description="Polar residues" evidence="19">
    <location>
        <begin position="530"/>
        <end position="544"/>
    </location>
</feature>
<dbReference type="PROSITE" id="PS50086">
    <property type="entry name" value="TBC_RABGAP"/>
    <property type="match status" value="1"/>
</dbReference>
<evidence type="ECO:0000259" key="21">
    <source>
        <dbReference type="PROSITE" id="PS50056"/>
    </source>
</evidence>
<keyword evidence="12" id="KW-0472">Membrane</keyword>
<evidence type="ECO:0000256" key="16">
    <source>
        <dbReference type="ARBA" id="ARBA00051722"/>
    </source>
</evidence>
<dbReference type="GO" id="GO:0004722">
    <property type="term" value="F:protein serine/threonine phosphatase activity"/>
    <property type="evidence" value="ECO:0007669"/>
    <property type="project" value="UniProtKB-EC"/>
</dbReference>
<evidence type="ECO:0000256" key="3">
    <source>
        <dbReference type="ARBA" id="ARBA00013064"/>
    </source>
</evidence>
<evidence type="ECO:0000256" key="7">
    <source>
        <dbReference type="ARBA" id="ARBA00022692"/>
    </source>
</evidence>
<feature type="region of interest" description="Disordered" evidence="19">
    <location>
        <begin position="502"/>
        <end position="634"/>
    </location>
</feature>
<dbReference type="PROSITE" id="PS50056">
    <property type="entry name" value="TYR_PHOSPHATASE_2"/>
    <property type="match status" value="1"/>
</dbReference>
<keyword evidence="8" id="KW-0519">Myristate</keyword>
<dbReference type="InterPro" id="IPR045913">
    <property type="entry name" value="TBC20/Gyp8-like"/>
</dbReference>
<feature type="domain" description="Tyrosine specific protein phosphatases" evidence="21">
    <location>
        <begin position="385"/>
        <end position="442"/>
    </location>
</feature>
<evidence type="ECO:0000313" key="24">
    <source>
        <dbReference type="Proteomes" id="UP001186944"/>
    </source>
</evidence>
<dbReference type="Gene3D" id="1.10.8.1310">
    <property type="match status" value="1"/>
</dbReference>
<dbReference type="Pfam" id="PF00782">
    <property type="entry name" value="DSPc"/>
    <property type="match status" value="1"/>
</dbReference>
<evidence type="ECO:0000256" key="4">
    <source>
        <dbReference type="ARBA" id="ARBA00013081"/>
    </source>
</evidence>
<evidence type="ECO:0000256" key="17">
    <source>
        <dbReference type="ARBA" id="ARBA00067516"/>
    </source>
</evidence>
<comment type="catalytic activity">
    <reaction evidence="14">
        <text>O-phospho-L-seryl-[protein] + H2O = L-seryl-[protein] + phosphate</text>
        <dbReference type="Rhea" id="RHEA:20629"/>
        <dbReference type="Rhea" id="RHEA-COMP:9863"/>
        <dbReference type="Rhea" id="RHEA-COMP:11604"/>
        <dbReference type="ChEBI" id="CHEBI:15377"/>
        <dbReference type="ChEBI" id="CHEBI:29999"/>
        <dbReference type="ChEBI" id="CHEBI:43474"/>
        <dbReference type="ChEBI" id="CHEBI:83421"/>
        <dbReference type="EC" id="3.1.3.16"/>
    </reaction>
</comment>
<keyword evidence="7" id="KW-0812">Transmembrane</keyword>
<dbReference type="CDD" id="cd14519">
    <property type="entry name" value="DSP_DUSP22_15"/>
    <property type="match status" value="1"/>
</dbReference>
<evidence type="ECO:0000256" key="9">
    <source>
        <dbReference type="ARBA" id="ARBA00022801"/>
    </source>
</evidence>
<evidence type="ECO:0000256" key="18">
    <source>
        <dbReference type="ARBA" id="ARBA00068799"/>
    </source>
</evidence>
<dbReference type="FunFam" id="1.10.8.1310:FF:000001">
    <property type="entry name" value="TBC1 domain family, member 20"/>
    <property type="match status" value="1"/>
</dbReference>
<evidence type="ECO:0000256" key="5">
    <source>
        <dbReference type="ARBA" id="ARBA00022468"/>
    </source>
</evidence>
<accession>A0AA88XZ12</accession>